<dbReference type="InterPro" id="IPR003593">
    <property type="entry name" value="AAA+_ATPase"/>
</dbReference>
<dbReference type="PROSITE" id="PS50893">
    <property type="entry name" value="ABC_TRANSPORTER_2"/>
    <property type="match status" value="1"/>
</dbReference>
<organism evidence="5 6">
    <name type="scientific">Mycoplasma marinum</name>
    <dbReference type="NCBI Taxonomy" id="1937190"/>
    <lineage>
        <taxon>Bacteria</taxon>
        <taxon>Bacillati</taxon>
        <taxon>Mycoplasmatota</taxon>
        <taxon>Mollicutes</taxon>
        <taxon>Mycoplasmataceae</taxon>
        <taxon>Mycoplasma</taxon>
    </lineage>
</organism>
<evidence type="ECO:0000259" key="4">
    <source>
        <dbReference type="PROSITE" id="PS50893"/>
    </source>
</evidence>
<dbReference type="AlphaFoldDB" id="A0A4R0XMW6"/>
<keyword evidence="3 5" id="KW-0067">ATP-binding</keyword>
<dbReference type="InterPro" id="IPR051782">
    <property type="entry name" value="ABC_Transporter_VariousFunc"/>
</dbReference>
<dbReference type="InterPro" id="IPR017871">
    <property type="entry name" value="ABC_transporter-like_CS"/>
</dbReference>
<dbReference type="SUPFAM" id="SSF52540">
    <property type="entry name" value="P-loop containing nucleoside triphosphate hydrolases"/>
    <property type="match status" value="1"/>
</dbReference>
<dbReference type="GO" id="GO:0005524">
    <property type="term" value="F:ATP binding"/>
    <property type="evidence" value="ECO:0007669"/>
    <property type="project" value="UniProtKB-KW"/>
</dbReference>
<dbReference type="Proteomes" id="UP000294192">
    <property type="component" value="Unassembled WGS sequence"/>
</dbReference>
<gene>
    <name evidence="5" type="ORF">C4B24_00645</name>
</gene>
<reference evidence="5 6" key="1">
    <citation type="submission" date="2018-02" db="EMBL/GenBank/DDBJ databases">
        <title>Mycoplasma marinum and Mycoplasma todarodis sp. nov., moderately halophilic and psychrotolerant mycoplasmas isolated from cephalopods.</title>
        <authorList>
            <person name="Viver T."/>
        </authorList>
    </citation>
    <scope>NUCLEOTIDE SEQUENCE [LARGE SCALE GENOMIC DNA]</scope>
    <source>
        <strain evidence="5 6">PE</strain>
    </source>
</reference>
<feature type="domain" description="ABC transporter" evidence="4">
    <location>
        <begin position="3"/>
        <end position="235"/>
    </location>
</feature>
<dbReference type="InterPro" id="IPR003439">
    <property type="entry name" value="ABC_transporter-like_ATP-bd"/>
</dbReference>
<dbReference type="PROSITE" id="PS00211">
    <property type="entry name" value="ABC_TRANSPORTER_1"/>
    <property type="match status" value="1"/>
</dbReference>
<evidence type="ECO:0000313" key="5">
    <source>
        <dbReference type="EMBL" id="TCG11890.1"/>
    </source>
</evidence>
<keyword evidence="6" id="KW-1185">Reference proteome</keyword>
<dbReference type="GO" id="GO:0016887">
    <property type="term" value="F:ATP hydrolysis activity"/>
    <property type="evidence" value="ECO:0007669"/>
    <property type="project" value="InterPro"/>
</dbReference>
<dbReference type="OrthoDB" id="9775135at2"/>
<name>A0A4R0XMW6_9MOLU</name>
<dbReference type="PANTHER" id="PTHR42939:SF1">
    <property type="entry name" value="ABC TRANSPORTER ATP-BINDING PROTEIN ALBC-RELATED"/>
    <property type="match status" value="1"/>
</dbReference>
<protein>
    <submittedName>
        <fullName evidence="5">Multidrug ABC transporter ATP-binding protein</fullName>
    </submittedName>
</protein>
<evidence type="ECO:0000313" key="6">
    <source>
        <dbReference type="Proteomes" id="UP000294192"/>
    </source>
</evidence>
<dbReference type="Gene3D" id="3.40.50.300">
    <property type="entry name" value="P-loop containing nucleotide triphosphate hydrolases"/>
    <property type="match status" value="1"/>
</dbReference>
<evidence type="ECO:0000256" key="2">
    <source>
        <dbReference type="ARBA" id="ARBA00022741"/>
    </source>
</evidence>
<dbReference type="PANTHER" id="PTHR42939">
    <property type="entry name" value="ABC TRANSPORTER ATP-BINDING PROTEIN ALBC-RELATED"/>
    <property type="match status" value="1"/>
</dbReference>
<keyword evidence="1" id="KW-0813">Transport</keyword>
<evidence type="ECO:0000256" key="3">
    <source>
        <dbReference type="ARBA" id="ARBA00022840"/>
    </source>
</evidence>
<dbReference type="CDD" id="cd03230">
    <property type="entry name" value="ABC_DR_subfamily_A"/>
    <property type="match status" value="1"/>
</dbReference>
<comment type="caution">
    <text evidence="5">The sequence shown here is derived from an EMBL/GenBank/DDBJ whole genome shotgun (WGS) entry which is preliminary data.</text>
</comment>
<dbReference type="SMART" id="SM00382">
    <property type="entry name" value="AAA"/>
    <property type="match status" value="1"/>
</dbReference>
<evidence type="ECO:0000256" key="1">
    <source>
        <dbReference type="ARBA" id="ARBA00022448"/>
    </source>
</evidence>
<dbReference type="RefSeq" id="WP_131598344.1">
    <property type="nucleotide sequence ID" value="NZ_CBDBYK010000005.1"/>
</dbReference>
<sequence length="243" mass="27921">MILTIENMKKVYKTHFRSFLALDDINFEIEEGQIWGLLGNNGAGKTTLIKSIIGGLNFEGTILIDGHKNNTSHAKEIISYIPEKATFPLGYNVKQYLMEVALLSKLDKKIAIKRIEHYLEYLEIKDLIKKKPRKLSSGQQKKVILIQALLSNPKLIIMDEPVANLDPETRYKYFKMLKKINKDYSISILISSHILAELDNFVDGVIILKKGKLITQKLIKKEQRISELYNKELGIKEVNLTYE</sequence>
<dbReference type="EMBL" id="PSZO01000002">
    <property type="protein sequence ID" value="TCG11890.1"/>
    <property type="molecule type" value="Genomic_DNA"/>
</dbReference>
<proteinExistence type="predicted"/>
<dbReference type="InterPro" id="IPR027417">
    <property type="entry name" value="P-loop_NTPase"/>
</dbReference>
<keyword evidence="2" id="KW-0547">Nucleotide-binding</keyword>
<accession>A0A4R0XMW6</accession>
<dbReference type="Pfam" id="PF00005">
    <property type="entry name" value="ABC_tran"/>
    <property type="match status" value="1"/>
</dbReference>